<evidence type="ECO:0000313" key="3">
    <source>
        <dbReference type="EMBL" id="MTD15535.1"/>
    </source>
</evidence>
<dbReference type="GO" id="GO:0016491">
    <property type="term" value="F:oxidoreductase activity"/>
    <property type="evidence" value="ECO:0007669"/>
    <property type="project" value="UniProtKB-KW"/>
</dbReference>
<dbReference type="Pfam" id="PF01266">
    <property type="entry name" value="DAO"/>
    <property type="match status" value="1"/>
</dbReference>
<proteinExistence type="predicted"/>
<dbReference type="GO" id="GO:0005737">
    <property type="term" value="C:cytoplasm"/>
    <property type="evidence" value="ECO:0007669"/>
    <property type="project" value="TreeGrafter"/>
</dbReference>
<dbReference type="AlphaFoldDB" id="A0A7K1FMZ1"/>
<accession>A0A7K1FMZ1</accession>
<dbReference type="Proteomes" id="UP000460221">
    <property type="component" value="Unassembled WGS sequence"/>
</dbReference>
<feature type="domain" description="FAD dependent oxidoreductase" evidence="2">
    <location>
        <begin position="4"/>
        <end position="358"/>
    </location>
</feature>
<protein>
    <submittedName>
        <fullName evidence="3">FAD-dependent oxidoreductase</fullName>
    </submittedName>
</protein>
<evidence type="ECO:0000313" key="4">
    <source>
        <dbReference type="Proteomes" id="UP000460221"/>
    </source>
</evidence>
<keyword evidence="4" id="KW-1185">Reference proteome</keyword>
<dbReference type="RefSeq" id="WP_154769521.1">
    <property type="nucleotide sequence ID" value="NZ_WLYK01000006.1"/>
</dbReference>
<dbReference type="SUPFAM" id="SSF51905">
    <property type="entry name" value="FAD/NAD(P)-binding domain"/>
    <property type="match status" value="1"/>
</dbReference>
<reference evidence="3 4" key="1">
    <citation type="submission" date="2019-11" db="EMBL/GenBank/DDBJ databases">
        <authorList>
            <person name="Jiang L.-Q."/>
        </authorList>
    </citation>
    <scope>NUCLEOTIDE SEQUENCE [LARGE SCALE GENOMIC DNA]</scope>
    <source>
        <strain evidence="3 4">YIM 132087</strain>
    </source>
</reference>
<dbReference type="Gene3D" id="3.30.9.10">
    <property type="entry name" value="D-Amino Acid Oxidase, subunit A, domain 2"/>
    <property type="match status" value="1"/>
</dbReference>
<comment type="caution">
    <text evidence="3">The sequence shown here is derived from an EMBL/GenBank/DDBJ whole genome shotgun (WGS) entry which is preliminary data.</text>
</comment>
<evidence type="ECO:0000259" key="2">
    <source>
        <dbReference type="Pfam" id="PF01266"/>
    </source>
</evidence>
<organism evidence="3 4">
    <name type="scientific">Nakamurella alba</name>
    <dbReference type="NCBI Taxonomy" id="2665158"/>
    <lineage>
        <taxon>Bacteria</taxon>
        <taxon>Bacillati</taxon>
        <taxon>Actinomycetota</taxon>
        <taxon>Actinomycetes</taxon>
        <taxon>Nakamurellales</taxon>
        <taxon>Nakamurellaceae</taxon>
        <taxon>Nakamurella</taxon>
    </lineage>
</organism>
<dbReference type="SUPFAM" id="SSF54373">
    <property type="entry name" value="FAD-linked reductases, C-terminal domain"/>
    <property type="match status" value="1"/>
</dbReference>
<dbReference type="Gene3D" id="3.50.50.60">
    <property type="entry name" value="FAD/NAD(P)-binding domain"/>
    <property type="match status" value="1"/>
</dbReference>
<dbReference type="PANTHER" id="PTHR13847">
    <property type="entry name" value="SARCOSINE DEHYDROGENASE-RELATED"/>
    <property type="match status" value="1"/>
</dbReference>
<dbReference type="EMBL" id="WLYK01000006">
    <property type="protein sequence ID" value="MTD15535.1"/>
    <property type="molecule type" value="Genomic_DNA"/>
</dbReference>
<keyword evidence="1" id="KW-0560">Oxidoreductase</keyword>
<dbReference type="InterPro" id="IPR006076">
    <property type="entry name" value="FAD-dep_OxRdtase"/>
</dbReference>
<dbReference type="PANTHER" id="PTHR13847:SF287">
    <property type="entry name" value="FAD-DEPENDENT OXIDOREDUCTASE DOMAIN-CONTAINING PROTEIN 1"/>
    <property type="match status" value="1"/>
</dbReference>
<name>A0A7K1FMZ1_9ACTN</name>
<gene>
    <name evidence="3" type="ORF">GIS00_16500</name>
</gene>
<dbReference type="InterPro" id="IPR036188">
    <property type="entry name" value="FAD/NAD-bd_sf"/>
</dbReference>
<sequence>MVADVLVIGAGIVGAATAAALTAAGLTVVVVDRTGPTAGTTGSGEGNILVSDKGAGAELDLALRSRVLWDGIVAELGAETIEAEFKGGLVVVREPEQLALLETFADGQRASGVQVQKVGPDGLHELEPHLADGLPGGILYPQDMQVQPMLTAAHLLRLAASRGSRTINGAEVLGPLGGPGRITGVRTTKGDIPARYVVNATGTWAGEVAAKLGAPIPVLPRRGFVLVTEPLPNLVRRKVYTADYVANVASGDAGLETSLVVEGTKSGTILIGASRERVGFDHRLSVTAVQRLAAQAVRLFPVLAGVDLIRTYHGFRPYCPDHLPVIGPDPRVEGLLHACGHEGAGIGLAPATAELITAAITGAAPAVDPSHFRADRFAEVPV</sequence>
<evidence type="ECO:0000256" key="1">
    <source>
        <dbReference type="ARBA" id="ARBA00023002"/>
    </source>
</evidence>